<dbReference type="EMBL" id="GL379707">
    <property type="protein sequence ID" value="EFL91242.1"/>
    <property type="molecule type" value="Genomic_DNA"/>
</dbReference>
<accession>E0WUS4</accession>
<gene>
    <name evidence="10" type="primary">rfaJ</name>
    <name evidence="10" type="ORF">REG_1859</name>
</gene>
<dbReference type="InterPro" id="IPR013645">
    <property type="entry name" value="Glyco_transf_8N"/>
</dbReference>
<keyword evidence="5 10" id="KW-0808">Transferase</keyword>
<dbReference type="Proteomes" id="UP000005726">
    <property type="component" value="Unassembled WGS sequence"/>
</dbReference>
<dbReference type="InterPro" id="IPR029044">
    <property type="entry name" value="Nucleotide-diphossugar_trans"/>
</dbReference>
<dbReference type="AlphaFoldDB" id="E0WUS4"/>
<keyword evidence="8" id="KW-0448">Lipopolysaccharide biosynthesis</keyword>
<evidence type="ECO:0000256" key="8">
    <source>
        <dbReference type="ARBA" id="ARBA00022985"/>
    </source>
</evidence>
<keyword evidence="7" id="KW-0460">Magnesium</keyword>
<keyword evidence="11" id="KW-1185">Reference proteome</keyword>
<dbReference type="PANTHER" id="PTHR13778">
    <property type="entry name" value="GLYCOSYLTRANSFERASE 8 DOMAIN-CONTAINING PROTEIN"/>
    <property type="match status" value="1"/>
</dbReference>
<evidence type="ECO:0000256" key="5">
    <source>
        <dbReference type="ARBA" id="ARBA00022679"/>
    </source>
</evidence>
<dbReference type="PANTHER" id="PTHR13778:SF47">
    <property type="entry name" value="LIPOPOLYSACCHARIDE 1,3-GALACTOSYLTRANSFERASE"/>
    <property type="match status" value="1"/>
</dbReference>
<sequence length="345" mass="39956">MDNINMNVIKEIKEYKYAPTVQKKKKLDIAYGVDEKYLFASGISITSILLNNDNSAFAFHVFTDFLDFENDSKFKKLAENRCADITLYLIDCKKLKNLPCSERLNYSTYIRFIIADQLCGSKDKILYLDADIFCNASIETLNDIDLDDNACAVIKDALGKSASAKLSVRLDIPGIEDRYFNAGFLLLNLVHWRSHDVTNQAVAILGSKKYEGKLNFFDQDALNILFFGKIINLSARYNRFYDLSRERKRKRKREDSVLPNLNDSALIHYIGSTKPWHSWANYAACDLFKKAQAASEWKDHLSIPPQIRDELRECAKHSFYQKDYINWIKNRVKYYFSRVSIATKM</sequence>
<organism evidence="10 11">
    <name type="scientific">Candidatus Regiella insecticola LSR1</name>
    <dbReference type="NCBI Taxonomy" id="663321"/>
    <lineage>
        <taxon>Bacteria</taxon>
        <taxon>Pseudomonadati</taxon>
        <taxon>Pseudomonadota</taxon>
        <taxon>Gammaproteobacteria</taxon>
        <taxon>Enterobacterales</taxon>
        <taxon>Enterobacteriaceae</taxon>
        <taxon>aphid secondary symbionts</taxon>
        <taxon>Candidatus Regiella</taxon>
    </lineage>
</organism>
<evidence type="ECO:0000313" key="11">
    <source>
        <dbReference type="Proteomes" id="UP000005726"/>
    </source>
</evidence>
<evidence type="ECO:0000256" key="1">
    <source>
        <dbReference type="ARBA" id="ARBA00001946"/>
    </source>
</evidence>
<proteinExistence type="inferred from homology"/>
<dbReference type="HOGENOM" id="CLU_050833_5_0_6"/>
<dbReference type="SUPFAM" id="SSF53448">
    <property type="entry name" value="Nucleotide-diphospho-sugar transferases"/>
    <property type="match status" value="1"/>
</dbReference>
<reference evidence="10" key="1">
    <citation type="journal article" date="2009" name="Environ. Microbiol.">
        <title>Dynamics of genome evolution in facultative symbionts of aphids.</title>
        <authorList>
            <person name="Degnan P.H."/>
            <person name="Leonardo T.E."/>
            <person name="Cass B.N."/>
            <person name="Hurwitz B."/>
            <person name="Stern D."/>
            <person name="Gibbs R.A."/>
            <person name="Richards S."/>
            <person name="Moran N.A."/>
        </authorList>
    </citation>
    <scope>NUCLEOTIDE SEQUENCE [LARGE SCALE GENOMIC DNA]</scope>
    <source>
        <strain evidence="10">LSR1</strain>
    </source>
</reference>
<comment type="similarity">
    <text evidence="3">Belongs to the glycosyltransferase 8 family.</text>
</comment>
<comment type="pathway">
    <text evidence="2">Bacterial outer membrane biogenesis; LPS core biosynthesis.</text>
</comment>
<dbReference type="Gene3D" id="3.90.550.10">
    <property type="entry name" value="Spore Coat Polysaccharide Biosynthesis Protein SpsA, Chain A"/>
    <property type="match status" value="1"/>
</dbReference>
<dbReference type="STRING" id="663321.REG_1859"/>
<protein>
    <submittedName>
        <fullName evidence="10">Putative lipopolysaccharide 1,3-galactosyltransferase</fullName>
    </submittedName>
</protein>
<name>E0WUS4_9ENTR</name>
<evidence type="ECO:0000256" key="4">
    <source>
        <dbReference type="ARBA" id="ARBA00022676"/>
    </source>
</evidence>
<evidence type="ECO:0000256" key="7">
    <source>
        <dbReference type="ARBA" id="ARBA00022842"/>
    </source>
</evidence>
<comment type="cofactor">
    <cofactor evidence="1">
        <name>Mg(2+)</name>
        <dbReference type="ChEBI" id="CHEBI:18420"/>
    </cofactor>
</comment>
<dbReference type="Pfam" id="PF08437">
    <property type="entry name" value="Glyco_transf_8C"/>
    <property type="match status" value="1"/>
</dbReference>
<dbReference type="eggNOG" id="COG1442">
    <property type="taxonomic scope" value="Bacteria"/>
</dbReference>
<evidence type="ECO:0000256" key="3">
    <source>
        <dbReference type="ARBA" id="ARBA00006351"/>
    </source>
</evidence>
<dbReference type="CDD" id="cd04194">
    <property type="entry name" value="GT8_A4GalT_like"/>
    <property type="match status" value="1"/>
</dbReference>
<dbReference type="Pfam" id="PF01501">
    <property type="entry name" value="Glyco_transf_8"/>
    <property type="match status" value="1"/>
</dbReference>
<evidence type="ECO:0000259" key="9">
    <source>
        <dbReference type="Pfam" id="PF08437"/>
    </source>
</evidence>
<feature type="domain" description="Glycosyl transferase family 8 C-terminal" evidence="9">
    <location>
        <begin position="282"/>
        <end position="336"/>
    </location>
</feature>
<keyword evidence="4 10" id="KW-0328">Glycosyltransferase</keyword>
<evidence type="ECO:0000313" key="10">
    <source>
        <dbReference type="EMBL" id="EFL91242.1"/>
    </source>
</evidence>
<dbReference type="InterPro" id="IPR050748">
    <property type="entry name" value="Glycosyltrans_8_dom-fam"/>
</dbReference>
<keyword evidence="6" id="KW-0479">Metal-binding</keyword>
<dbReference type="InterPro" id="IPR002495">
    <property type="entry name" value="Glyco_trans_8"/>
</dbReference>
<evidence type="ECO:0000256" key="6">
    <source>
        <dbReference type="ARBA" id="ARBA00022723"/>
    </source>
</evidence>
<dbReference type="GO" id="GO:0046872">
    <property type="term" value="F:metal ion binding"/>
    <property type="evidence" value="ECO:0007669"/>
    <property type="project" value="UniProtKB-KW"/>
</dbReference>
<evidence type="ECO:0000256" key="2">
    <source>
        <dbReference type="ARBA" id="ARBA00004713"/>
    </source>
</evidence>
<dbReference type="RefSeq" id="WP_006705464.1">
    <property type="nucleotide sequence ID" value="NZ_CAWLGB010000119.1"/>
</dbReference>
<dbReference type="GO" id="GO:0008918">
    <property type="term" value="F:lipopolysaccharide 3-alpha-galactosyltransferase activity"/>
    <property type="evidence" value="ECO:0007669"/>
    <property type="project" value="InterPro"/>
</dbReference>